<evidence type="ECO:0000256" key="1">
    <source>
        <dbReference type="SAM" id="MobiDB-lite"/>
    </source>
</evidence>
<organism evidence="2 3">
    <name type="scientific">Rhodococcus olei</name>
    <dbReference type="NCBI Taxonomy" id="2161675"/>
    <lineage>
        <taxon>Bacteria</taxon>
        <taxon>Bacillati</taxon>
        <taxon>Actinomycetota</taxon>
        <taxon>Actinomycetes</taxon>
        <taxon>Mycobacteriales</taxon>
        <taxon>Nocardiaceae</taxon>
        <taxon>Rhodococcus</taxon>
    </lineage>
</organism>
<reference evidence="3" key="1">
    <citation type="journal article" date="2019" name="Int. J. Syst. Evol. Microbiol.">
        <title>The Global Catalogue of Microorganisms (GCM) 10K type strain sequencing project: providing services to taxonomists for standard genome sequencing and annotation.</title>
        <authorList>
            <consortium name="The Broad Institute Genomics Platform"/>
            <consortium name="The Broad Institute Genome Sequencing Center for Infectious Disease"/>
            <person name="Wu L."/>
            <person name="Ma J."/>
        </authorList>
    </citation>
    <scope>NUCLEOTIDE SEQUENCE [LARGE SCALE GENOMIC DNA]</scope>
    <source>
        <strain evidence="3">JCM 32206</strain>
    </source>
</reference>
<evidence type="ECO:0000313" key="2">
    <source>
        <dbReference type="EMBL" id="GAA4485300.1"/>
    </source>
</evidence>
<evidence type="ECO:0000313" key="3">
    <source>
        <dbReference type="Proteomes" id="UP001501183"/>
    </source>
</evidence>
<feature type="region of interest" description="Disordered" evidence="1">
    <location>
        <begin position="49"/>
        <end position="73"/>
    </location>
</feature>
<gene>
    <name evidence="2" type="ORF">GCM10023094_39930</name>
</gene>
<accession>A0ABP8PEI7</accession>
<dbReference type="Proteomes" id="UP001501183">
    <property type="component" value="Unassembled WGS sequence"/>
</dbReference>
<protein>
    <submittedName>
        <fullName evidence="2">Uncharacterized protein</fullName>
    </submittedName>
</protein>
<dbReference type="EMBL" id="BAABFB010000062">
    <property type="protein sequence ID" value="GAA4485300.1"/>
    <property type="molecule type" value="Genomic_DNA"/>
</dbReference>
<name>A0ABP8PEI7_9NOCA</name>
<sequence length="73" mass="8073">MQAWESRGSEADRAALEQRVLVRIAIAEAAGVDPRHEVERIEITETGGYQRRGRRRRGAAAAAGSESQQLAIW</sequence>
<comment type="caution">
    <text evidence="2">The sequence shown here is derived from an EMBL/GenBank/DDBJ whole genome shotgun (WGS) entry which is preliminary data.</text>
</comment>
<proteinExistence type="predicted"/>
<dbReference type="RefSeq" id="WP_345349137.1">
    <property type="nucleotide sequence ID" value="NZ_BAABFB010000062.1"/>
</dbReference>
<keyword evidence="3" id="KW-1185">Reference proteome</keyword>